<sequence length="223" mass="23999">MILRLFSSSLAFVAAFSCAGCLSDDSSLRLAARGMGLGNYAAAQYPRTRPEIEAFTYAQLGVRLPKYPPSIFVLTALDQGAETWSSADGVAIRMDYGQVVELSGLSPGFKATRSSTPLSRALEAGKMPQSGSSYPVTVTIAGVEPPQTYALSCNLTEVGGATEIEIVDLTLSARPFTEVCSDGQSTVRNEYWISTKRPYVWRSRQEVAPGLPSIQFDVLKRPG</sequence>
<name>A0ABU2WES9_9GAMM</name>
<evidence type="ECO:0000256" key="1">
    <source>
        <dbReference type="SAM" id="SignalP"/>
    </source>
</evidence>
<feature type="chain" id="PRO_5046670898" evidence="1">
    <location>
        <begin position="20"/>
        <end position="223"/>
    </location>
</feature>
<proteinExistence type="predicted"/>
<keyword evidence="2" id="KW-0449">Lipoprotein</keyword>
<protein>
    <submittedName>
        <fullName evidence="2">YjbF family lipoprotein</fullName>
    </submittedName>
</protein>
<dbReference type="InterPro" id="IPR023373">
    <property type="entry name" value="YmcC_sf"/>
</dbReference>
<keyword evidence="1" id="KW-0732">Signal</keyword>
<keyword evidence="3" id="KW-1185">Reference proteome</keyword>
<dbReference type="SUPFAM" id="SSF159270">
    <property type="entry name" value="YmcC-like"/>
    <property type="match status" value="1"/>
</dbReference>
<evidence type="ECO:0000313" key="3">
    <source>
        <dbReference type="Proteomes" id="UP001254608"/>
    </source>
</evidence>
<dbReference type="EMBL" id="JAVRIC010000003">
    <property type="protein sequence ID" value="MDT0496373.1"/>
    <property type="molecule type" value="Genomic_DNA"/>
</dbReference>
<dbReference type="Pfam" id="PF11102">
    <property type="entry name" value="YjbF"/>
    <property type="match status" value="1"/>
</dbReference>
<reference evidence="2 3" key="1">
    <citation type="submission" date="2023-09" db="EMBL/GenBank/DDBJ databases">
        <authorList>
            <person name="Rey-Velasco X."/>
        </authorList>
    </citation>
    <scope>NUCLEOTIDE SEQUENCE [LARGE SCALE GENOMIC DNA]</scope>
    <source>
        <strain evidence="2 3">W345</strain>
    </source>
</reference>
<dbReference type="InterPro" id="IPR021308">
    <property type="entry name" value="GfcB"/>
</dbReference>
<organism evidence="2 3">
    <name type="scientific">Banduia mediterranea</name>
    <dbReference type="NCBI Taxonomy" id="3075609"/>
    <lineage>
        <taxon>Bacteria</taxon>
        <taxon>Pseudomonadati</taxon>
        <taxon>Pseudomonadota</taxon>
        <taxon>Gammaproteobacteria</taxon>
        <taxon>Nevskiales</taxon>
        <taxon>Algiphilaceae</taxon>
        <taxon>Banduia</taxon>
    </lineage>
</organism>
<dbReference type="Proteomes" id="UP001254608">
    <property type="component" value="Unassembled WGS sequence"/>
</dbReference>
<dbReference type="Gene3D" id="2.40.360.10">
    <property type="entry name" value="YmcC-like"/>
    <property type="match status" value="1"/>
</dbReference>
<evidence type="ECO:0000313" key="2">
    <source>
        <dbReference type="EMBL" id="MDT0496373.1"/>
    </source>
</evidence>
<comment type="caution">
    <text evidence="2">The sequence shown here is derived from an EMBL/GenBank/DDBJ whole genome shotgun (WGS) entry which is preliminary data.</text>
</comment>
<dbReference type="PROSITE" id="PS51257">
    <property type="entry name" value="PROKAR_LIPOPROTEIN"/>
    <property type="match status" value="1"/>
</dbReference>
<accession>A0ABU2WES9</accession>
<feature type="signal peptide" evidence="1">
    <location>
        <begin position="1"/>
        <end position="19"/>
    </location>
</feature>
<dbReference type="RefSeq" id="WP_311363764.1">
    <property type="nucleotide sequence ID" value="NZ_JAVRIC010000003.1"/>
</dbReference>
<gene>
    <name evidence="2" type="ORF">RM530_03205</name>
</gene>